<keyword evidence="10" id="KW-1185">Reference proteome</keyword>
<evidence type="ECO:0000256" key="2">
    <source>
        <dbReference type="ARBA" id="ARBA00022475"/>
    </source>
</evidence>
<dbReference type="Gene3D" id="1.20.1250.20">
    <property type="entry name" value="MFS general substrate transporter like domains"/>
    <property type="match status" value="2"/>
</dbReference>
<dbReference type="InterPro" id="IPR011701">
    <property type="entry name" value="MFS"/>
</dbReference>
<evidence type="ECO:0000256" key="3">
    <source>
        <dbReference type="ARBA" id="ARBA00022692"/>
    </source>
</evidence>
<feature type="transmembrane region" description="Helical" evidence="7">
    <location>
        <begin position="131"/>
        <end position="152"/>
    </location>
</feature>
<keyword evidence="2" id="KW-1003">Cell membrane</keyword>
<dbReference type="GO" id="GO:0005886">
    <property type="term" value="C:plasma membrane"/>
    <property type="evidence" value="ECO:0007669"/>
    <property type="project" value="UniProtKB-SubCell"/>
</dbReference>
<evidence type="ECO:0000259" key="8">
    <source>
        <dbReference type="PROSITE" id="PS50850"/>
    </source>
</evidence>
<evidence type="ECO:0000256" key="4">
    <source>
        <dbReference type="ARBA" id="ARBA00022989"/>
    </source>
</evidence>
<feature type="transmembrane region" description="Helical" evidence="7">
    <location>
        <begin position="234"/>
        <end position="252"/>
    </location>
</feature>
<feature type="transmembrane region" description="Helical" evidence="7">
    <location>
        <begin position="35"/>
        <end position="61"/>
    </location>
</feature>
<dbReference type="GO" id="GO:0022857">
    <property type="term" value="F:transmembrane transporter activity"/>
    <property type="evidence" value="ECO:0007669"/>
    <property type="project" value="InterPro"/>
</dbReference>
<dbReference type="Proteomes" id="UP000219050">
    <property type="component" value="Chromosome"/>
</dbReference>
<dbReference type="AlphaFoldDB" id="A0A291LVX8"/>
<dbReference type="Pfam" id="PF07690">
    <property type="entry name" value="MFS_1"/>
    <property type="match status" value="2"/>
</dbReference>
<feature type="transmembrane region" description="Helical" evidence="7">
    <location>
        <begin position="299"/>
        <end position="317"/>
    </location>
</feature>
<evidence type="ECO:0000256" key="1">
    <source>
        <dbReference type="ARBA" id="ARBA00004651"/>
    </source>
</evidence>
<feature type="transmembrane region" description="Helical" evidence="7">
    <location>
        <begin position="272"/>
        <end position="292"/>
    </location>
</feature>
<comment type="subcellular location">
    <subcellularLocation>
        <location evidence="1">Cell membrane</location>
        <topology evidence="1">Multi-pass membrane protein</topology>
    </subcellularLocation>
</comment>
<dbReference type="EMBL" id="CP021404">
    <property type="protein sequence ID" value="ATI40859.1"/>
    <property type="molecule type" value="Genomic_DNA"/>
</dbReference>
<name>A0A291LVX8_9RHOB</name>
<keyword evidence="4 7" id="KW-1133">Transmembrane helix</keyword>
<dbReference type="PANTHER" id="PTHR43124:SF3">
    <property type="entry name" value="CHLORAMPHENICOL EFFLUX PUMP RV0191"/>
    <property type="match status" value="1"/>
</dbReference>
<feature type="transmembrane region" description="Helical" evidence="7">
    <location>
        <begin position="387"/>
        <end position="408"/>
    </location>
</feature>
<feature type="transmembrane region" description="Helical" evidence="7">
    <location>
        <begin position="164"/>
        <end position="182"/>
    </location>
</feature>
<dbReference type="RefSeq" id="WP_097372487.1">
    <property type="nucleotide sequence ID" value="NZ_CP021404.1"/>
</dbReference>
<reference evidence="9 10" key="1">
    <citation type="submission" date="2017-05" db="EMBL/GenBank/DDBJ databases">
        <title>Comparative genomic and metabolic analysis of manganese-oxidizing mechanisms in Celeribater manganoxidans DY25T: its adaption to the environment of polymetallic nodule.</title>
        <authorList>
            <person name="Wang X."/>
        </authorList>
    </citation>
    <scope>NUCLEOTIDE SEQUENCE [LARGE SCALE GENOMIC DNA]</scope>
    <source>
        <strain evidence="9 10">DY25</strain>
    </source>
</reference>
<evidence type="ECO:0000313" key="10">
    <source>
        <dbReference type="Proteomes" id="UP000219050"/>
    </source>
</evidence>
<dbReference type="KEGG" id="cmag:CBW24_01800"/>
<feature type="region of interest" description="Disordered" evidence="6">
    <location>
        <begin position="1"/>
        <end position="23"/>
    </location>
</feature>
<feature type="transmembrane region" description="Helical" evidence="7">
    <location>
        <begin position="188"/>
        <end position="210"/>
    </location>
</feature>
<evidence type="ECO:0000256" key="7">
    <source>
        <dbReference type="SAM" id="Phobius"/>
    </source>
</evidence>
<sequence length="422" mass="43259">MSEPAPAAPIRPASPASVPPDAAAAPTKAPARAGIVILALALGGFTIGTTEFSAMSLVPYFSVGLGISEATAAHVISAYALGVVVGAPLIAVLAARVDRRMLLVALMSLYGIANLISAVTPTYELMLIARFAAGLPHGAYFGVASLMAASLVPRNRRTTAVARIMIGLTIATIVGVPLNVVLGQGIGWRAGFVLSAALAFVTVAAIWVFAQRGTGPRSTASPLRELAALGNRQVLLALLTGAVAFGGFFAIYTYVASTLLTITRVAPGMVPWYFLLFGVGMTIGTMLAGWAADRAQTPTIFGIMVFAVVLYGSFGLVAESPALLAVFVTLVGMTGCLSTPVQARLMDVAGEAQTMAAAMNHAAFNVANAAGPWVASIFIAAGYPFTVAGWVGVAMALAGMVVFALAVLDEKRRGLFIADQAS</sequence>
<accession>A0A291LVX8</accession>
<evidence type="ECO:0000313" key="9">
    <source>
        <dbReference type="EMBL" id="ATI40859.1"/>
    </source>
</evidence>
<feature type="transmembrane region" description="Helical" evidence="7">
    <location>
        <begin position="73"/>
        <end position="94"/>
    </location>
</feature>
<dbReference type="InterPro" id="IPR050189">
    <property type="entry name" value="MFS_Efflux_Transporters"/>
</dbReference>
<protein>
    <submittedName>
        <fullName evidence="9">MFS transporter</fullName>
    </submittedName>
</protein>
<feature type="transmembrane region" description="Helical" evidence="7">
    <location>
        <begin position="101"/>
        <end position="119"/>
    </location>
</feature>
<evidence type="ECO:0000256" key="5">
    <source>
        <dbReference type="ARBA" id="ARBA00023136"/>
    </source>
</evidence>
<dbReference type="InterPro" id="IPR036259">
    <property type="entry name" value="MFS_trans_sf"/>
</dbReference>
<keyword evidence="3 7" id="KW-0812">Transmembrane</keyword>
<feature type="domain" description="Major facilitator superfamily (MFS) profile" evidence="8">
    <location>
        <begin position="36"/>
        <end position="411"/>
    </location>
</feature>
<dbReference type="CDD" id="cd17324">
    <property type="entry name" value="MFS_NepI_like"/>
    <property type="match status" value="1"/>
</dbReference>
<evidence type="ECO:0000256" key="6">
    <source>
        <dbReference type="SAM" id="MobiDB-lite"/>
    </source>
</evidence>
<dbReference type="InterPro" id="IPR020846">
    <property type="entry name" value="MFS_dom"/>
</dbReference>
<proteinExistence type="predicted"/>
<feature type="transmembrane region" description="Helical" evidence="7">
    <location>
        <begin position="362"/>
        <end position="381"/>
    </location>
</feature>
<feature type="transmembrane region" description="Helical" evidence="7">
    <location>
        <begin position="323"/>
        <end position="341"/>
    </location>
</feature>
<gene>
    <name evidence="9" type="ORF">CBW24_01800</name>
</gene>
<dbReference type="SUPFAM" id="SSF103473">
    <property type="entry name" value="MFS general substrate transporter"/>
    <property type="match status" value="1"/>
</dbReference>
<keyword evidence="5 7" id="KW-0472">Membrane</keyword>
<dbReference type="OrthoDB" id="9788453at2"/>
<dbReference type="PANTHER" id="PTHR43124">
    <property type="entry name" value="PURINE EFFLUX PUMP PBUE"/>
    <property type="match status" value="1"/>
</dbReference>
<dbReference type="PROSITE" id="PS50850">
    <property type="entry name" value="MFS"/>
    <property type="match status" value="1"/>
</dbReference>
<organism evidence="9 10">
    <name type="scientific">Pacificitalea manganoxidans</name>
    <dbReference type="NCBI Taxonomy" id="1411902"/>
    <lineage>
        <taxon>Bacteria</taxon>
        <taxon>Pseudomonadati</taxon>
        <taxon>Pseudomonadota</taxon>
        <taxon>Alphaproteobacteria</taxon>
        <taxon>Rhodobacterales</taxon>
        <taxon>Paracoccaceae</taxon>
        <taxon>Pacificitalea</taxon>
    </lineage>
</organism>